<dbReference type="GO" id="GO:0004803">
    <property type="term" value="F:transposase activity"/>
    <property type="evidence" value="ECO:0007669"/>
    <property type="project" value="InterPro"/>
</dbReference>
<feature type="domain" description="Transposase IS4-like" evidence="2">
    <location>
        <begin position="215"/>
        <end position="298"/>
    </location>
</feature>
<dbReference type="InterPro" id="IPR002559">
    <property type="entry name" value="Transposase_11"/>
</dbReference>
<evidence type="ECO:0000313" key="4">
    <source>
        <dbReference type="EMBL" id="KAF7597694.1"/>
    </source>
</evidence>
<gene>
    <name evidence="4" type="ORF">BGI27_17405</name>
    <name evidence="5" type="ORF">CGU29_17200</name>
</gene>
<evidence type="ECO:0000313" key="5">
    <source>
        <dbReference type="EMBL" id="PAS91304.1"/>
    </source>
</evidence>
<dbReference type="PANTHER" id="PTHR33408">
    <property type="entry name" value="TRANSPOSASE"/>
    <property type="match status" value="1"/>
</dbReference>
<dbReference type="Pfam" id="PF01609">
    <property type="entry name" value="DDE_Tnp_1"/>
    <property type="match status" value="1"/>
</dbReference>
<dbReference type="AlphaFoldDB" id="A0A272EMF7"/>
<keyword evidence="7" id="KW-1185">Reference proteome</keyword>
<organism evidence="5 6">
    <name type="scientific">Candidatus Dactylopiibacterium carminicum</name>
    <dbReference type="NCBI Taxonomy" id="857335"/>
    <lineage>
        <taxon>Bacteria</taxon>
        <taxon>Pseudomonadati</taxon>
        <taxon>Pseudomonadota</taxon>
        <taxon>Betaproteobacteria</taxon>
        <taxon>Rhodocyclales</taxon>
        <taxon>Rhodocyclaceae</taxon>
        <taxon>Candidatus Dactylopiibacterium</taxon>
    </lineage>
</organism>
<comment type="caution">
    <text evidence="5">The sequence shown here is derived from an EMBL/GenBank/DDBJ whole genome shotgun (WGS) entry which is preliminary data.</text>
</comment>
<dbReference type="GO" id="GO:0006313">
    <property type="term" value="P:DNA transposition"/>
    <property type="evidence" value="ECO:0007669"/>
    <property type="project" value="InterPro"/>
</dbReference>
<feature type="region of interest" description="Disordered" evidence="1">
    <location>
        <begin position="184"/>
        <end position="221"/>
    </location>
</feature>
<protein>
    <recommendedName>
        <fullName evidence="8">IS5/IS1182 family transposase</fullName>
    </recommendedName>
</protein>
<dbReference type="EMBL" id="MDUX01000109">
    <property type="protein sequence ID" value="KAF7597694.1"/>
    <property type="molecule type" value="Genomic_DNA"/>
</dbReference>
<dbReference type="Pfam" id="PF05598">
    <property type="entry name" value="DUF772"/>
    <property type="match status" value="1"/>
</dbReference>
<evidence type="ECO:0000259" key="2">
    <source>
        <dbReference type="Pfam" id="PF01609"/>
    </source>
</evidence>
<dbReference type="GO" id="GO:0003677">
    <property type="term" value="F:DNA binding"/>
    <property type="evidence" value="ECO:0007669"/>
    <property type="project" value="InterPro"/>
</dbReference>
<reference evidence="4 7" key="1">
    <citation type="submission" date="2016-08" db="EMBL/GenBank/DDBJ databases">
        <title>Candidatus Dactylopiibacterium carminicum genome sequence.</title>
        <authorList>
            <person name="Ramirez-Puebla S.T."/>
            <person name="Ormeno-Orrillo E."/>
            <person name="Vera-Ponce De Leon A."/>
            <person name="Luis L."/>
            <person name="Sanchez-Flores A."/>
            <person name="Monica R."/>
            <person name="Martinez-Romero E."/>
        </authorList>
    </citation>
    <scope>NUCLEOTIDE SEQUENCE [LARGE SCALE GENOMIC DNA]</scope>
    <source>
        <strain evidence="4">END1</strain>
    </source>
</reference>
<sequence length="324" mass="35808">MLPGSFEHAVHHLFEHEIDLGGFAARYRNDRNGAPAYPPRMLFQVILCAYARGVVSSRGIERLCREHVTFIALCGDTAPHFTTLAAFVSELGDEAARLFAQVLYLCDRQGLIGREMFAIDGGKLRANASKTKSGTRADFQRQADKLETAAQRMLERHRDNDRLPVEPDLAEKARQRIASMQKEASELRQWLADHPSDRKGSKGGIRKSNRTDPDSAKMATGKGVIQGFTGVAAVDARHQVIIEAQAHGTGSEQELLLPVVRAMQTQATPETLYTADAGYHSEANLRMLAEEGISALIADNGMRQRDERFKGQGKHKQTESPPVH</sequence>
<accession>A0A272EMF7</accession>
<dbReference type="Proteomes" id="UP000623509">
    <property type="component" value="Unassembled WGS sequence"/>
</dbReference>
<evidence type="ECO:0000313" key="6">
    <source>
        <dbReference type="Proteomes" id="UP000216107"/>
    </source>
</evidence>
<dbReference type="InterPro" id="IPR008490">
    <property type="entry name" value="Transposase_InsH_N"/>
</dbReference>
<dbReference type="RefSeq" id="WP_095526057.1">
    <property type="nucleotide sequence ID" value="NZ_MDUX01000109.1"/>
</dbReference>
<reference evidence="5 6" key="2">
    <citation type="submission" date="2017-07" db="EMBL/GenBank/DDBJ databases">
        <title>Candidatus Dactylopiibacterium carminicum, a nitrogen-fixing symbiont of the cochineal insect Dactylopius coccus and Dactylopius opuntiae (Hemiptera: Coccoidea: Dactylopiidae).</title>
        <authorList>
            <person name="Vera A."/>
        </authorList>
    </citation>
    <scope>NUCLEOTIDE SEQUENCE [LARGE SCALE GENOMIC DNA]</scope>
    <source>
        <strain evidence="5 6">NFDCM</strain>
    </source>
</reference>
<dbReference type="OrthoDB" id="111180at2"/>
<evidence type="ECO:0000313" key="7">
    <source>
        <dbReference type="Proteomes" id="UP000623509"/>
    </source>
</evidence>
<evidence type="ECO:0000256" key="1">
    <source>
        <dbReference type="SAM" id="MobiDB-lite"/>
    </source>
</evidence>
<proteinExistence type="predicted"/>
<evidence type="ECO:0008006" key="8">
    <source>
        <dbReference type="Google" id="ProtNLM"/>
    </source>
</evidence>
<dbReference type="EMBL" id="NMRN01000108">
    <property type="protein sequence ID" value="PAS91304.1"/>
    <property type="molecule type" value="Genomic_DNA"/>
</dbReference>
<dbReference type="Proteomes" id="UP000216107">
    <property type="component" value="Unassembled WGS sequence"/>
</dbReference>
<name>A0A272EMF7_9RHOO</name>
<feature type="domain" description="Transposase InsH N-terminal" evidence="3">
    <location>
        <begin position="10"/>
        <end position="89"/>
    </location>
</feature>
<evidence type="ECO:0000259" key="3">
    <source>
        <dbReference type="Pfam" id="PF05598"/>
    </source>
</evidence>